<dbReference type="AlphaFoldDB" id="A0A5B1CQB6"/>
<feature type="region of interest" description="Disordered" evidence="1">
    <location>
        <begin position="217"/>
        <end position="258"/>
    </location>
</feature>
<dbReference type="OrthoDB" id="292864at2"/>
<keyword evidence="4" id="KW-1185">Reference proteome</keyword>
<organism evidence="3 4">
    <name type="scientific">Rubripirellula obstinata</name>
    <dbReference type="NCBI Taxonomy" id="406547"/>
    <lineage>
        <taxon>Bacteria</taxon>
        <taxon>Pseudomonadati</taxon>
        <taxon>Planctomycetota</taxon>
        <taxon>Planctomycetia</taxon>
        <taxon>Pirellulales</taxon>
        <taxon>Pirellulaceae</taxon>
        <taxon>Rubripirellula</taxon>
    </lineage>
</organism>
<evidence type="ECO:0000313" key="4">
    <source>
        <dbReference type="Proteomes" id="UP000322699"/>
    </source>
</evidence>
<evidence type="ECO:0000256" key="2">
    <source>
        <dbReference type="SAM" id="Phobius"/>
    </source>
</evidence>
<keyword evidence="2" id="KW-0812">Transmembrane</keyword>
<keyword evidence="2" id="KW-1133">Transmembrane helix</keyword>
<keyword evidence="2" id="KW-0472">Membrane</keyword>
<sequence>MEPVPQKHEWQIRHLGVVSVPMTESQMRKRLMQLASGDVFVRQGECDWVRASAIIAKLEKLDRDGVYLRSRDNRGKHQTVGPFTPARAYDLLSSKNIENLEAKIGRESAWCPASQVMEHFEAVLAKAQSKQNVTKRPVTPEPVLEETKPPEVKLLQACPYCKANVNVARFSDGTLIACGSCSKQFSVGQQSVIPDEPAKPFSMDAADVNPLPLPDPVFESVQLPSPSQPNAAGNAKTNVNPYAAPNQTQPHSPHQGRPPSNAKYVIPGVFISLWGTFLLVMSLLRLAGLIFVFTKVGFDSLNSYQLGQAIGGLAIGIGLSIPMLIGGINMIRQRGISSARTGAAVAAIPCFGCFIFPLGIWACISLYSKQADADFR</sequence>
<reference evidence="3 4" key="1">
    <citation type="submission" date="2019-08" db="EMBL/GenBank/DDBJ databases">
        <title>Deep-cultivation of Planctomycetes and their phenomic and genomic characterization uncovers novel biology.</title>
        <authorList>
            <person name="Wiegand S."/>
            <person name="Jogler M."/>
            <person name="Boedeker C."/>
            <person name="Pinto D."/>
            <person name="Vollmers J."/>
            <person name="Rivas-Marin E."/>
            <person name="Kohn T."/>
            <person name="Peeters S.H."/>
            <person name="Heuer A."/>
            <person name="Rast P."/>
            <person name="Oberbeckmann S."/>
            <person name="Bunk B."/>
            <person name="Jeske O."/>
            <person name="Meyerdierks A."/>
            <person name="Storesund J.E."/>
            <person name="Kallscheuer N."/>
            <person name="Luecker S."/>
            <person name="Lage O.M."/>
            <person name="Pohl T."/>
            <person name="Merkel B.J."/>
            <person name="Hornburger P."/>
            <person name="Mueller R.-W."/>
            <person name="Bruemmer F."/>
            <person name="Labrenz M."/>
            <person name="Spormann A.M."/>
            <person name="Op Den Camp H."/>
            <person name="Overmann J."/>
            <person name="Amann R."/>
            <person name="Jetten M.S.M."/>
            <person name="Mascher T."/>
            <person name="Medema M.H."/>
            <person name="Devos D.P."/>
            <person name="Kaster A.-K."/>
            <person name="Ovreas L."/>
            <person name="Rohde M."/>
            <person name="Galperin M.Y."/>
            <person name="Jogler C."/>
        </authorList>
    </citation>
    <scope>NUCLEOTIDE SEQUENCE [LARGE SCALE GENOMIC DNA]</scope>
    <source>
        <strain evidence="3 4">LF1</strain>
    </source>
</reference>
<proteinExistence type="predicted"/>
<feature type="transmembrane region" description="Helical" evidence="2">
    <location>
        <begin position="343"/>
        <end position="367"/>
    </location>
</feature>
<accession>A0A5B1CQB6</accession>
<dbReference type="Proteomes" id="UP000322699">
    <property type="component" value="Unassembled WGS sequence"/>
</dbReference>
<comment type="caution">
    <text evidence="3">The sequence shown here is derived from an EMBL/GenBank/DDBJ whole genome shotgun (WGS) entry which is preliminary data.</text>
</comment>
<feature type="transmembrane region" description="Helical" evidence="2">
    <location>
        <begin position="264"/>
        <end position="294"/>
    </location>
</feature>
<protein>
    <submittedName>
        <fullName evidence="3">Uncharacterized protein</fullName>
    </submittedName>
</protein>
<feature type="compositionally biased region" description="Polar residues" evidence="1">
    <location>
        <begin position="222"/>
        <end position="252"/>
    </location>
</feature>
<evidence type="ECO:0000313" key="3">
    <source>
        <dbReference type="EMBL" id="KAA1262431.1"/>
    </source>
</evidence>
<dbReference type="EMBL" id="VRLW01000001">
    <property type="protein sequence ID" value="KAA1262431.1"/>
    <property type="molecule type" value="Genomic_DNA"/>
</dbReference>
<feature type="transmembrane region" description="Helical" evidence="2">
    <location>
        <begin position="306"/>
        <end position="331"/>
    </location>
</feature>
<dbReference type="RefSeq" id="WP_068263772.1">
    <property type="nucleotide sequence ID" value="NZ_LWSK01000051.1"/>
</dbReference>
<gene>
    <name evidence="3" type="ORF">LF1_49950</name>
</gene>
<name>A0A5B1CQB6_9BACT</name>
<evidence type="ECO:0000256" key="1">
    <source>
        <dbReference type="SAM" id="MobiDB-lite"/>
    </source>
</evidence>